<dbReference type="FunFam" id="2.40.50.140:FF:000066">
    <property type="entry name" value="Ribonuclease E"/>
    <property type="match status" value="1"/>
</dbReference>
<evidence type="ECO:0000313" key="18">
    <source>
        <dbReference type="EMBL" id="MTD13132.1"/>
    </source>
</evidence>
<dbReference type="GO" id="GO:0005737">
    <property type="term" value="C:cytoplasm"/>
    <property type="evidence" value="ECO:0007669"/>
    <property type="project" value="UniProtKB-SubCell"/>
</dbReference>
<feature type="region of interest" description="Disordered" evidence="16">
    <location>
        <begin position="1106"/>
        <end position="1156"/>
    </location>
</feature>
<evidence type="ECO:0000259" key="17">
    <source>
        <dbReference type="PROSITE" id="PS50126"/>
    </source>
</evidence>
<dbReference type="GO" id="GO:0006364">
    <property type="term" value="P:rRNA processing"/>
    <property type="evidence" value="ECO:0007669"/>
    <property type="project" value="TreeGrafter"/>
</dbReference>
<evidence type="ECO:0000256" key="12">
    <source>
        <dbReference type="ARBA" id="ARBA00022884"/>
    </source>
</evidence>
<protein>
    <recommendedName>
        <fullName evidence="15">Ribonuclease E</fullName>
        <ecNumber evidence="14">3.1.26.12</ecNumber>
    </recommendedName>
</protein>
<dbReference type="Pfam" id="PF04760">
    <property type="entry name" value="IF2_N"/>
    <property type="match status" value="1"/>
</dbReference>
<feature type="compositionally biased region" description="Acidic residues" evidence="16">
    <location>
        <begin position="331"/>
        <end position="348"/>
    </location>
</feature>
<keyword evidence="6" id="KW-0507">mRNA processing</keyword>
<comment type="subcellular location">
    <subcellularLocation>
        <location evidence="3">Cytoplasm</location>
    </subcellularLocation>
</comment>
<feature type="region of interest" description="Disordered" evidence="16">
    <location>
        <begin position="95"/>
        <end position="420"/>
    </location>
</feature>
<evidence type="ECO:0000256" key="15">
    <source>
        <dbReference type="ARBA" id="ARBA00072999"/>
    </source>
</evidence>
<gene>
    <name evidence="18" type="ORF">GIS00_04125</name>
</gene>
<evidence type="ECO:0000256" key="13">
    <source>
        <dbReference type="ARBA" id="ARBA00050524"/>
    </source>
</evidence>
<feature type="compositionally biased region" description="Low complexity" evidence="16">
    <location>
        <begin position="170"/>
        <end position="182"/>
    </location>
</feature>
<keyword evidence="7" id="KW-0819">tRNA processing</keyword>
<keyword evidence="11" id="KW-0460">Magnesium</keyword>
<dbReference type="SUPFAM" id="SSF50249">
    <property type="entry name" value="Nucleic acid-binding proteins"/>
    <property type="match status" value="1"/>
</dbReference>
<dbReference type="PANTHER" id="PTHR30001:SF0">
    <property type="entry name" value="RIBONUCLEASE G"/>
    <property type="match status" value="1"/>
</dbReference>
<keyword evidence="19" id="KW-1185">Reference proteome</keyword>
<feature type="compositionally biased region" description="Basic and acidic residues" evidence="16">
    <location>
        <begin position="852"/>
        <end position="866"/>
    </location>
</feature>
<evidence type="ECO:0000256" key="6">
    <source>
        <dbReference type="ARBA" id="ARBA00022664"/>
    </source>
</evidence>
<feature type="compositionally biased region" description="Acidic residues" evidence="16">
    <location>
        <begin position="266"/>
        <end position="285"/>
    </location>
</feature>
<dbReference type="Proteomes" id="UP000460221">
    <property type="component" value="Unassembled WGS sequence"/>
</dbReference>
<evidence type="ECO:0000256" key="8">
    <source>
        <dbReference type="ARBA" id="ARBA00022723"/>
    </source>
</evidence>
<dbReference type="InterPro" id="IPR019307">
    <property type="entry name" value="RNA-bd_AU-1/RNase_E/G"/>
</dbReference>
<feature type="compositionally biased region" description="Basic residues" evidence="16">
    <location>
        <begin position="290"/>
        <end position="301"/>
    </location>
</feature>
<feature type="compositionally biased region" description="Low complexity" evidence="16">
    <location>
        <begin position="244"/>
        <end position="256"/>
    </location>
</feature>
<evidence type="ECO:0000256" key="4">
    <source>
        <dbReference type="ARBA" id="ARBA00005522"/>
    </source>
</evidence>
<keyword evidence="5" id="KW-0963">Cytoplasm</keyword>
<proteinExistence type="inferred from homology"/>
<dbReference type="Gene3D" id="2.40.50.140">
    <property type="entry name" value="Nucleic acid-binding proteins"/>
    <property type="match status" value="1"/>
</dbReference>
<dbReference type="InterPro" id="IPR006847">
    <property type="entry name" value="IF2_N"/>
</dbReference>
<dbReference type="EMBL" id="WLYK01000001">
    <property type="protein sequence ID" value="MTD13132.1"/>
    <property type="molecule type" value="Genomic_DNA"/>
</dbReference>
<comment type="caution">
    <text evidence="18">The sequence shown here is derived from an EMBL/GenBank/DDBJ whole genome shotgun (WGS) entry which is preliminary data.</text>
</comment>
<evidence type="ECO:0000313" key="19">
    <source>
        <dbReference type="Proteomes" id="UP000460221"/>
    </source>
</evidence>
<feature type="compositionally biased region" description="Basic residues" evidence="16">
    <location>
        <begin position="217"/>
        <end position="230"/>
    </location>
</feature>
<evidence type="ECO:0000256" key="16">
    <source>
        <dbReference type="SAM" id="MobiDB-lite"/>
    </source>
</evidence>
<accession>A0A7K1FGA6</accession>
<comment type="similarity">
    <text evidence="4">Belongs to the RNase E/G family.</text>
</comment>
<keyword evidence="12" id="KW-0694">RNA-binding</keyword>
<evidence type="ECO:0000256" key="1">
    <source>
        <dbReference type="ARBA" id="ARBA00001946"/>
    </source>
</evidence>
<feature type="region of interest" description="Disordered" evidence="16">
    <location>
        <begin position="1032"/>
        <end position="1087"/>
    </location>
</feature>
<comment type="cofactor">
    <cofactor evidence="1">
        <name>Mg(2+)</name>
        <dbReference type="ChEBI" id="CHEBI:18420"/>
    </cofactor>
</comment>
<dbReference type="Gene3D" id="1.10.10.2480">
    <property type="match status" value="1"/>
</dbReference>
<evidence type="ECO:0000256" key="3">
    <source>
        <dbReference type="ARBA" id="ARBA00004496"/>
    </source>
</evidence>
<evidence type="ECO:0000256" key="9">
    <source>
        <dbReference type="ARBA" id="ARBA00022801"/>
    </source>
</evidence>
<comment type="cofactor">
    <cofactor evidence="2">
        <name>Zn(2+)</name>
        <dbReference type="ChEBI" id="CHEBI:29105"/>
    </cofactor>
</comment>
<keyword evidence="10" id="KW-0862">Zinc</keyword>
<feature type="region of interest" description="Disordered" evidence="16">
    <location>
        <begin position="850"/>
        <end position="922"/>
    </location>
</feature>
<evidence type="ECO:0000256" key="2">
    <source>
        <dbReference type="ARBA" id="ARBA00001947"/>
    </source>
</evidence>
<dbReference type="GO" id="GO:0003723">
    <property type="term" value="F:RNA binding"/>
    <property type="evidence" value="ECO:0007669"/>
    <property type="project" value="UniProtKB-KW"/>
</dbReference>
<keyword evidence="9" id="KW-0378">Hydrolase</keyword>
<dbReference type="PROSITE" id="PS50126">
    <property type="entry name" value="S1"/>
    <property type="match status" value="1"/>
</dbReference>
<dbReference type="Pfam" id="PF10150">
    <property type="entry name" value="RNase_E_G"/>
    <property type="match status" value="1"/>
</dbReference>
<dbReference type="InterPro" id="IPR003029">
    <property type="entry name" value="S1_domain"/>
</dbReference>
<dbReference type="EC" id="3.1.26.12" evidence="14"/>
<dbReference type="RefSeq" id="WP_154767056.1">
    <property type="nucleotide sequence ID" value="NZ_WLYK01000001.1"/>
</dbReference>
<feature type="compositionally biased region" description="Polar residues" evidence="16">
    <location>
        <begin position="1061"/>
        <end position="1072"/>
    </location>
</feature>
<dbReference type="InterPro" id="IPR004659">
    <property type="entry name" value="RNase_E/G"/>
</dbReference>
<dbReference type="CDD" id="cd04453">
    <property type="entry name" value="S1_RNase_E"/>
    <property type="match status" value="1"/>
</dbReference>
<comment type="catalytic activity">
    <reaction evidence="13">
        <text>Endonucleolytic cleavage of single-stranded RNA in A- and U-rich regions.</text>
        <dbReference type="EC" id="3.1.26.12"/>
    </reaction>
</comment>
<dbReference type="PANTHER" id="PTHR30001">
    <property type="entry name" value="RIBONUCLEASE"/>
    <property type="match status" value="1"/>
</dbReference>
<dbReference type="SMART" id="SM00316">
    <property type="entry name" value="S1"/>
    <property type="match status" value="1"/>
</dbReference>
<name>A0A7K1FGA6_9ACTN</name>
<feature type="compositionally biased region" description="Low complexity" evidence="16">
    <location>
        <begin position="123"/>
        <end position="151"/>
    </location>
</feature>
<organism evidence="18 19">
    <name type="scientific">Nakamurella alba</name>
    <dbReference type="NCBI Taxonomy" id="2665158"/>
    <lineage>
        <taxon>Bacteria</taxon>
        <taxon>Bacillati</taxon>
        <taxon>Actinomycetota</taxon>
        <taxon>Actinomycetes</taxon>
        <taxon>Nakamurellales</taxon>
        <taxon>Nakamurellaceae</taxon>
        <taxon>Nakamurella</taxon>
    </lineage>
</organism>
<feature type="compositionally biased region" description="Basic and acidic residues" evidence="16">
    <location>
        <begin position="401"/>
        <end position="418"/>
    </location>
</feature>
<dbReference type="GO" id="GO:0006397">
    <property type="term" value="P:mRNA processing"/>
    <property type="evidence" value="ECO:0007669"/>
    <property type="project" value="UniProtKB-KW"/>
</dbReference>
<feature type="compositionally biased region" description="Low complexity" evidence="16">
    <location>
        <begin position="190"/>
        <end position="204"/>
    </location>
</feature>
<keyword evidence="8" id="KW-0479">Metal-binding</keyword>
<evidence type="ECO:0000256" key="11">
    <source>
        <dbReference type="ARBA" id="ARBA00022842"/>
    </source>
</evidence>
<feature type="domain" description="S1 motif" evidence="17">
    <location>
        <begin position="474"/>
        <end position="551"/>
    </location>
</feature>
<dbReference type="InterPro" id="IPR012340">
    <property type="entry name" value="NA-bd_OB-fold"/>
</dbReference>
<reference evidence="18 19" key="1">
    <citation type="submission" date="2019-11" db="EMBL/GenBank/DDBJ databases">
        <authorList>
            <person name="Jiang L.-Q."/>
        </authorList>
    </citation>
    <scope>NUCLEOTIDE SEQUENCE [LARGE SCALE GENOMIC DNA]</scope>
    <source>
        <strain evidence="18 19">YIM 132087</strain>
    </source>
</reference>
<feature type="compositionally biased region" description="Gly residues" evidence="16">
    <location>
        <begin position="882"/>
        <end position="892"/>
    </location>
</feature>
<dbReference type="GO" id="GO:0008033">
    <property type="term" value="P:tRNA processing"/>
    <property type="evidence" value="ECO:0007669"/>
    <property type="project" value="UniProtKB-KW"/>
</dbReference>
<evidence type="ECO:0000256" key="7">
    <source>
        <dbReference type="ARBA" id="ARBA00022694"/>
    </source>
</evidence>
<dbReference type="GO" id="GO:0046872">
    <property type="term" value="F:metal ion binding"/>
    <property type="evidence" value="ECO:0007669"/>
    <property type="project" value="UniProtKB-KW"/>
</dbReference>
<evidence type="ECO:0000256" key="10">
    <source>
        <dbReference type="ARBA" id="ARBA00022833"/>
    </source>
</evidence>
<dbReference type="GO" id="GO:0008995">
    <property type="term" value="F:ribonuclease E activity"/>
    <property type="evidence" value="ECO:0007669"/>
    <property type="project" value="UniProtKB-EC"/>
</dbReference>
<dbReference type="AlphaFoldDB" id="A0A7K1FGA6"/>
<sequence>MTEPTVSLAQALDGLPARLRVHELAKRAGLTSKETLARLAAAHDVSVPSAQSSVDRDVAEALLTVVLGADVAAADAAPAEATPVAADSNEAAPLFLPPAEVKTPRSRSRKLKAAPAEAREAIATEPAAEPGSDAADPAVDGAAPDATAPAKPARRRRGTKAATEPAPELTDASTAASPTEAPEATEESESTSAEQSADAASTTEPAEGEQATSGRGRGSRRGRGGRRGRGARAGDEPLPDETEALAPAEAADPAEAVGTDTTPSNESDDTESAEGAAEDDSEETGEAGGRRRRRRGRRGRGRPVDEAGETGDDETSRSADEVAAGSTDETGSAEDEGDTDDSDSDSGDAAEGADGSRRRRRRRRRGGDGEAGREDDPDNTVVHVRESRPASEEVQGVRGSTRLEAKRQRRRDSRESRGRRPQILTEAEFLARREAVDRVMAVRQRGDLAQVALLEDGVLVEHFVSRAGSESLMGNIYLGRVQNVLPSMEAAFVDIGRGRNAVLYAGEVNWDAAGLAGKARRIETALSSGDTILVQVSKDPVGHKGARLTTQISLPGRFLVYVPGGGATGISRKLPDTERKRLKSILDRIVPEDAGVIIRTAAEGVPEEDLARDVERLKSAWEDIQSRSQQKQSAPTLLSAEPDTLIKVVRDLFNSDINRLVLDGPDVYPQLSEYVTAVAPELADRVEKYEAPAGSSKDVFSGFRIDEQIAKALERKVHLPSGGSLVIDRTEAMTVVDVNTGKYTGSGGNLEETVTRNNLEAAEEIVRQMRLRDIGGIIVVDFIDMVLESNRELVLRRLTEALGRDRSRHQVAEVTSLGLVQMTRKKMGTGLVEAFSEPCQHCGGRGIVLHDVPVEQHSPDDDGDKRARGRRGRSGQDNNRNGAGGQNSGSGGSRAETPVEQPRVVVPGVRKPDPRGPKPPGFAAAVAVAEHPVDGAVEQVVVTADAAAPAEVPSEAPVSEESAADRGAREAAAAVASLHLGAGARPAGAALSDDASAAVSAVLAALEARTRDTVSPLGEPAADAAVAGVLVDPAQDGTAERTTGRRRGRRAAGRPAGPAASETTSFQGITANGSDGPGAGADGSTVHGSTAAVPVTGVVVIDNAVTTDQPTPAGGTVSVGEPAGAARPRRRRAASRPAGAPTGGSTDGLVTEPDRG</sequence>
<dbReference type="NCBIfam" id="TIGR00757">
    <property type="entry name" value="RNaseEG"/>
    <property type="match status" value="1"/>
</dbReference>
<evidence type="ECO:0000256" key="5">
    <source>
        <dbReference type="ARBA" id="ARBA00022490"/>
    </source>
</evidence>
<evidence type="ECO:0000256" key="14">
    <source>
        <dbReference type="ARBA" id="ARBA00066879"/>
    </source>
</evidence>